<reference evidence="2 3" key="1">
    <citation type="submission" date="2019-01" db="EMBL/GenBank/DDBJ databases">
        <authorList>
            <person name="Ferrante I. M."/>
        </authorList>
    </citation>
    <scope>NUCLEOTIDE SEQUENCE [LARGE SCALE GENOMIC DNA]</scope>
    <source>
        <strain evidence="2 3">B856</strain>
    </source>
</reference>
<gene>
    <name evidence="2" type="ORF">PSNMU_V1.4_AUG-EV-PASAV3_0051590</name>
</gene>
<name>A0A448Z8L8_9STRA</name>
<organism evidence="2 3">
    <name type="scientific">Pseudo-nitzschia multistriata</name>
    <dbReference type="NCBI Taxonomy" id="183589"/>
    <lineage>
        <taxon>Eukaryota</taxon>
        <taxon>Sar</taxon>
        <taxon>Stramenopiles</taxon>
        <taxon>Ochrophyta</taxon>
        <taxon>Bacillariophyta</taxon>
        <taxon>Bacillariophyceae</taxon>
        <taxon>Bacillariophycidae</taxon>
        <taxon>Bacillariales</taxon>
        <taxon>Bacillariaceae</taxon>
        <taxon>Pseudo-nitzschia</taxon>
    </lineage>
</organism>
<dbReference type="EMBL" id="CAACVS010000164">
    <property type="protein sequence ID" value="VEU38339.1"/>
    <property type="molecule type" value="Genomic_DNA"/>
</dbReference>
<sequence length="209" mass="23500">MRFVFERPGGYTTRIGAGRCCRLWILRLSPEGRWTFETGGWRNRSDLPNDPPARPLPAAQAGSRAEKVIAINRTIDTIQRRIDRESALPTPRNETALSKKRRTRLCLFLGLSSPSRDEAVNNGEDKEAGFQALFSHRSVRMSGGVFESRRYPHRFDEAAPSTGGCVVWNACTRLKERETKRGPVASIKIVASNLMASIARDEARNEMVR</sequence>
<dbReference type="Proteomes" id="UP000291116">
    <property type="component" value="Unassembled WGS sequence"/>
</dbReference>
<evidence type="ECO:0000256" key="1">
    <source>
        <dbReference type="SAM" id="MobiDB-lite"/>
    </source>
</evidence>
<keyword evidence="3" id="KW-1185">Reference proteome</keyword>
<evidence type="ECO:0000313" key="2">
    <source>
        <dbReference type="EMBL" id="VEU38339.1"/>
    </source>
</evidence>
<dbReference type="AlphaFoldDB" id="A0A448Z8L8"/>
<proteinExistence type="predicted"/>
<evidence type="ECO:0000313" key="3">
    <source>
        <dbReference type="Proteomes" id="UP000291116"/>
    </source>
</evidence>
<feature type="region of interest" description="Disordered" evidence="1">
    <location>
        <begin position="42"/>
        <end position="62"/>
    </location>
</feature>
<accession>A0A448Z8L8</accession>
<protein>
    <submittedName>
        <fullName evidence="2">Uncharacterized protein</fullName>
    </submittedName>
</protein>